<evidence type="ECO:0000313" key="2">
    <source>
        <dbReference type="Proteomes" id="UP000326570"/>
    </source>
</evidence>
<gene>
    <name evidence="1" type="ORF">F0P94_13550</name>
</gene>
<accession>A0A5N1IUU2</accession>
<reference evidence="1 2" key="1">
    <citation type="submission" date="2019-09" db="EMBL/GenBank/DDBJ databases">
        <title>Genome sequence of Adhaeribacter sp. M2.</title>
        <authorList>
            <person name="Srinivasan S."/>
        </authorList>
    </citation>
    <scope>NUCLEOTIDE SEQUENCE [LARGE SCALE GENOMIC DNA]</scope>
    <source>
        <strain evidence="1 2">M2</strain>
    </source>
</reference>
<organism evidence="1 2">
    <name type="scientific">Adhaeribacter soli</name>
    <dbReference type="NCBI Taxonomy" id="2607655"/>
    <lineage>
        <taxon>Bacteria</taxon>
        <taxon>Pseudomonadati</taxon>
        <taxon>Bacteroidota</taxon>
        <taxon>Cytophagia</taxon>
        <taxon>Cytophagales</taxon>
        <taxon>Hymenobacteraceae</taxon>
        <taxon>Adhaeribacter</taxon>
    </lineage>
</organism>
<evidence type="ECO:0000313" key="1">
    <source>
        <dbReference type="EMBL" id="KAA9331820.1"/>
    </source>
</evidence>
<protein>
    <submittedName>
        <fullName evidence="1">Uncharacterized protein</fullName>
    </submittedName>
</protein>
<dbReference type="Proteomes" id="UP000326570">
    <property type="component" value="Unassembled WGS sequence"/>
</dbReference>
<dbReference type="EMBL" id="VTWT01000007">
    <property type="protein sequence ID" value="KAA9331820.1"/>
    <property type="molecule type" value="Genomic_DNA"/>
</dbReference>
<keyword evidence="2" id="KW-1185">Reference proteome</keyword>
<dbReference type="RefSeq" id="WP_150904429.1">
    <property type="nucleotide sequence ID" value="NZ_VTWT01000007.1"/>
</dbReference>
<name>A0A5N1IUU2_9BACT</name>
<proteinExistence type="predicted"/>
<comment type="caution">
    <text evidence="1">The sequence shown here is derived from an EMBL/GenBank/DDBJ whole genome shotgun (WGS) entry which is preliminary data.</text>
</comment>
<dbReference type="AlphaFoldDB" id="A0A5N1IUU2"/>
<sequence length="210" mass="23877">MKQLYFVLIFFFTLNSCNKNATTPDILISGLNKIEQSRYEESVKIVDLAIRNSSTDTLYIEVLEKVYVAIRDKIDPAQNATLVIPQAYKEELNAIVSQMPPAVLFTDSAANLDEYYIKHLLANKNLLSKELGGRHYWIVSPSSSITIKLILYFQIHELAEINSEKLHQETIPLNIALKVKYYKGDSQESHTKNLAYKGTSSQFIKLIEGT</sequence>